<evidence type="ECO:0000256" key="4">
    <source>
        <dbReference type="PIRNR" id="PIRNR036492"/>
    </source>
</evidence>
<organism evidence="9 10">
    <name type="scientific">Paracidovorax cattleyae</name>
    <dbReference type="NCBI Taxonomy" id="80868"/>
    <lineage>
        <taxon>Bacteria</taxon>
        <taxon>Pseudomonadati</taxon>
        <taxon>Pseudomonadota</taxon>
        <taxon>Betaproteobacteria</taxon>
        <taxon>Burkholderiales</taxon>
        <taxon>Comamonadaceae</taxon>
        <taxon>Paracidovorax</taxon>
    </lineage>
</organism>
<dbReference type="AlphaFoldDB" id="A0A1H0W6L2"/>
<dbReference type="InterPro" id="IPR016163">
    <property type="entry name" value="Ald_DH_C"/>
</dbReference>
<evidence type="ECO:0000256" key="3">
    <source>
        <dbReference type="ARBA" id="ARBA00023027"/>
    </source>
</evidence>
<dbReference type="PROSITE" id="PS00070">
    <property type="entry name" value="ALDEHYDE_DEHYDR_CYS"/>
    <property type="match status" value="1"/>
</dbReference>
<dbReference type="Pfam" id="PF00171">
    <property type="entry name" value="Aldedh"/>
    <property type="match status" value="1"/>
</dbReference>
<sequence>MLLPPARDNAPPDASEAAVRALFDAQAATALALRHSDAARRRGMLRRLHRAVQMRRERWYAAFRADLGKPAVEVELTELLPVLGEAGHAIRHLQRWMRPRRVGPTLATIGTRAQVQCQPRGRCLIIGPWNYPLNTVLGPLVSAVAAGNTAIVKPSEFTPHVNALVAEVIAEVFDSAEVAVVEGGVATATHLLALPFDHIFFTGSPAVGQVVMAAASRHLASVTLELGGKSPAIVDASADLPAAARMLAWGKLANAGQTCVAPDHVLVHRSVAARFAECWREAVARHYGRGADTVAASPDLGRMVSVRHAARVAELLDDALARGAVALDGGTHDAAARYVAPTLLAEVPEDARIEAEEIFGPVMPLRTFDTLDEAIARANAAPKPLALYIFSRDREAIARVAARTSSGSLGVNLCVQQYAHAGLPFGGVNRSGLGSAHGWHGFRAFSHERACLADGPLNGLRLLFPPYTRARLALARLLVGLAGRH</sequence>
<evidence type="ECO:0000313" key="9">
    <source>
        <dbReference type="EMBL" id="SDP86025.1"/>
    </source>
</evidence>
<dbReference type="OrthoDB" id="6187633at2"/>
<dbReference type="Gene3D" id="3.40.309.10">
    <property type="entry name" value="Aldehyde Dehydrogenase, Chain A, domain 2"/>
    <property type="match status" value="1"/>
</dbReference>
<keyword evidence="3" id="KW-0520">NAD</keyword>
<evidence type="ECO:0000256" key="6">
    <source>
        <dbReference type="PROSITE-ProRule" id="PRU10007"/>
    </source>
</evidence>
<name>A0A1H0W6L2_9BURK</name>
<dbReference type="PIRSF" id="PIRSF036492">
    <property type="entry name" value="ALDH"/>
    <property type="match status" value="1"/>
</dbReference>
<dbReference type="InterPro" id="IPR016161">
    <property type="entry name" value="Ald_DH/histidinol_DH"/>
</dbReference>
<dbReference type="InterPro" id="IPR015590">
    <property type="entry name" value="Aldehyde_DH_dom"/>
</dbReference>
<dbReference type="GO" id="GO:0004029">
    <property type="term" value="F:aldehyde dehydrogenase (NAD+) activity"/>
    <property type="evidence" value="ECO:0007669"/>
    <property type="project" value="TreeGrafter"/>
</dbReference>
<evidence type="ECO:0000313" key="10">
    <source>
        <dbReference type="Proteomes" id="UP000199317"/>
    </source>
</evidence>
<evidence type="ECO:0000256" key="7">
    <source>
        <dbReference type="RuleBase" id="RU003345"/>
    </source>
</evidence>
<dbReference type="InterPro" id="IPR029510">
    <property type="entry name" value="Ald_DH_CS_GLU"/>
</dbReference>
<evidence type="ECO:0000256" key="5">
    <source>
        <dbReference type="PIRSR" id="PIRSR036492-1"/>
    </source>
</evidence>
<dbReference type="PROSITE" id="PS00687">
    <property type="entry name" value="ALDEHYDE_DEHYDR_GLU"/>
    <property type="match status" value="1"/>
</dbReference>
<dbReference type="InterPro" id="IPR016162">
    <property type="entry name" value="Ald_DH_N"/>
</dbReference>
<reference evidence="10" key="1">
    <citation type="submission" date="2016-10" db="EMBL/GenBank/DDBJ databases">
        <authorList>
            <person name="Varghese N."/>
            <person name="Submissions S."/>
        </authorList>
    </citation>
    <scope>NUCLEOTIDE SEQUENCE [LARGE SCALE GENOMIC DNA]</scope>
    <source>
        <strain evidence="10">DSM 17101</strain>
    </source>
</reference>
<comment type="similarity">
    <text evidence="1 4 7">Belongs to the aldehyde dehydrogenase family.</text>
</comment>
<dbReference type="PANTHER" id="PTHR43570:SF20">
    <property type="entry name" value="ALDEHYDE DEHYDROGENASE ALDX-RELATED"/>
    <property type="match status" value="1"/>
</dbReference>
<dbReference type="Proteomes" id="UP000199317">
    <property type="component" value="Unassembled WGS sequence"/>
</dbReference>
<keyword evidence="2 4" id="KW-0560">Oxidoreductase</keyword>
<dbReference type="CDD" id="cd07134">
    <property type="entry name" value="ALDH_AlkH-like"/>
    <property type="match status" value="1"/>
</dbReference>
<dbReference type="GO" id="GO:0006081">
    <property type="term" value="P:aldehyde metabolic process"/>
    <property type="evidence" value="ECO:0007669"/>
    <property type="project" value="InterPro"/>
</dbReference>
<feature type="active site" evidence="5">
    <location>
        <position position="259"/>
    </location>
</feature>
<gene>
    <name evidence="9" type="ORF">SAMN04489708_1334</name>
</gene>
<feature type="active site" evidence="5 6">
    <location>
        <position position="225"/>
    </location>
</feature>
<dbReference type="SUPFAM" id="SSF53720">
    <property type="entry name" value="ALDH-like"/>
    <property type="match status" value="1"/>
</dbReference>
<evidence type="ECO:0000256" key="1">
    <source>
        <dbReference type="ARBA" id="ARBA00009986"/>
    </source>
</evidence>
<dbReference type="Gene3D" id="3.40.605.10">
    <property type="entry name" value="Aldehyde Dehydrogenase, Chain A, domain 1"/>
    <property type="match status" value="1"/>
</dbReference>
<feature type="domain" description="Aldehyde dehydrogenase" evidence="8">
    <location>
        <begin position="12"/>
        <end position="447"/>
    </location>
</feature>
<keyword evidence="10" id="KW-1185">Reference proteome</keyword>
<dbReference type="FunFam" id="3.40.605.10:FF:000004">
    <property type="entry name" value="Aldehyde dehydrogenase"/>
    <property type="match status" value="1"/>
</dbReference>
<dbReference type="PANTHER" id="PTHR43570">
    <property type="entry name" value="ALDEHYDE DEHYDROGENASE"/>
    <property type="match status" value="1"/>
</dbReference>
<protein>
    <recommendedName>
        <fullName evidence="4">Aldehyde dehydrogenase</fullName>
    </recommendedName>
</protein>
<dbReference type="EMBL" id="FNJL01000033">
    <property type="protein sequence ID" value="SDP86025.1"/>
    <property type="molecule type" value="Genomic_DNA"/>
</dbReference>
<dbReference type="InterPro" id="IPR016160">
    <property type="entry name" value="Ald_DH_CS_CYS"/>
</dbReference>
<dbReference type="RefSeq" id="WP_092838550.1">
    <property type="nucleotide sequence ID" value="NZ_CP028290.1"/>
</dbReference>
<dbReference type="GO" id="GO:0005737">
    <property type="term" value="C:cytoplasm"/>
    <property type="evidence" value="ECO:0007669"/>
    <property type="project" value="TreeGrafter"/>
</dbReference>
<evidence type="ECO:0000256" key="2">
    <source>
        <dbReference type="ARBA" id="ARBA00023002"/>
    </source>
</evidence>
<evidence type="ECO:0000259" key="8">
    <source>
        <dbReference type="Pfam" id="PF00171"/>
    </source>
</evidence>
<dbReference type="InterPro" id="IPR012394">
    <property type="entry name" value="Aldehyde_DH_NAD(P)"/>
</dbReference>
<accession>A0A1H0W6L2</accession>
<proteinExistence type="inferred from homology"/>